<keyword evidence="9" id="KW-1185">Reference proteome</keyword>
<dbReference type="InterPro" id="IPR006612">
    <property type="entry name" value="THAP_Znf"/>
</dbReference>
<dbReference type="GO" id="GO:0008270">
    <property type="term" value="F:zinc ion binding"/>
    <property type="evidence" value="ECO:0007669"/>
    <property type="project" value="UniProtKB-KW"/>
</dbReference>
<protein>
    <recommendedName>
        <fullName evidence="7">THAP-type domain-containing protein</fullName>
    </recommendedName>
</protein>
<dbReference type="SUPFAM" id="SSF57716">
    <property type="entry name" value="Glucocorticoid receptor-like (DNA-binding domain)"/>
    <property type="match status" value="1"/>
</dbReference>
<dbReference type="OrthoDB" id="416437at2759"/>
<dbReference type="Gene3D" id="6.20.210.20">
    <property type="entry name" value="THAP domain"/>
    <property type="match status" value="1"/>
</dbReference>
<evidence type="ECO:0000256" key="1">
    <source>
        <dbReference type="ARBA" id="ARBA00022723"/>
    </source>
</evidence>
<dbReference type="SMART" id="SM00692">
    <property type="entry name" value="DM3"/>
    <property type="match status" value="1"/>
</dbReference>
<dbReference type="Pfam" id="PF05485">
    <property type="entry name" value="THAP"/>
    <property type="match status" value="1"/>
</dbReference>
<evidence type="ECO:0000313" key="9">
    <source>
        <dbReference type="Proteomes" id="UP000249218"/>
    </source>
</evidence>
<evidence type="ECO:0000256" key="2">
    <source>
        <dbReference type="ARBA" id="ARBA00022771"/>
    </source>
</evidence>
<feature type="compositionally biased region" description="Polar residues" evidence="6">
    <location>
        <begin position="182"/>
        <end position="191"/>
    </location>
</feature>
<evidence type="ECO:0000256" key="6">
    <source>
        <dbReference type="SAM" id="MobiDB-lite"/>
    </source>
</evidence>
<feature type="domain" description="THAP-type" evidence="7">
    <location>
        <begin position="1"/>
        <end position="79"/>
    </location>
</feature>
<dbReference type="PROSITE" id="PS50950">
    <property type="entry name" value="ZF_THAP"/>
    <property type="match status" value="1"/>
</dbReference>
<proteinExistence type="predicted"/>
<evidence type="ECO:0000256" key="5">
    <source>
        <dbReference type="PROSITE-ProRule" id="PRU00309"/>
    </source>
</evidence>
<feature type="region of interest" description="Disordered" evidence="6">
    <location>
        <begin position="171"/>
        <end position="201"/>
    </location>
</feature>
<reference evidence="8 9" key="1">
    <citation type="journal article" date="2017" name="BMC Biol.">
        <title>Genomic innovations, transcriptional plasticity and gene loss underlying the evolution and divergence of two highly polyphagous and invasive Helicoverpa pest species.</title>
        <authorList>
            <person name="Pearce S.L."/>
            <person name="Clarke D.F."/>
            <person name="East P.D."/>
            <person name="Elfekih S."/>
            <person name="Gordon K.H."/>
            <person name="Jermiin L.S."/>
            <person name="McGaughran A."/>
            <person name="Oakeshott J.G."/>
            <person name="Papanikolaou A."/>
            <person name="Perera O.P."/>
            <person name="Rane R.V."/>
            <person name="Richards S."/>
            <person name="Tay W.T."/>
            <person name="Walsh T.K."/>
            <person name="Anderson A."/>
            <person name="Anderson C.J."/>
            <person name="Asgari S."/>
            <person name="Board P.G."/>
            <person name="Bretschneider A."/>
            <person name="Campbell P.M."/>
            <person name="Chertemps T."/>
            <person name="Christeller J.T."/>
            <person name="Coppin C.W."/>
            <person name="Downes S.J."/>
            <person name="Duan G."/>
            <person name="Farnsworth C.A."/>
            <person name="Good R.T."/>
            <person name="Han L.B."/>
            <person name="Han Y.C."/>
            <person name="Hatje K."/>
            <person name="Horne I."/>
            <person name="Huang Y.P."/>
            <person name="Hughes D.S."/>
            <person name="Jacquin-Joly E."/>
            <person name="James W."/>
            <person name="Jhangiani S."/>
            <person name="Kollmar M."/>
            <person name="Kuwar S.S."/>
            <person name="Li S."/>
            <person name="Liu N.Y."/>
            <person name="Maibeche M.T."/>
            <person name="Miller J.R."/>
            <person name="Montagne N."/>
            <person name="Perry T."/>
            <person name="Qu J."/>
            <person name="Song S.V."/>
            <person name="Sutton G.G."/>
            <person name="Vogel H."/>
            <person name="Walenz B.P."/>
            <person name="Xu W."/>
            <person name="Zhang H.J."/>
            <person name="Zou Z."/>
            <person name="Batterham P."/>
            <person name="Edwards O.R."/>
            <person name="Feyereisen R."/>
            <person name="Gibbs R.A."/>
            <person name="Heckel D.G."/>
            <person name="McGrath A."/>
            <person name="Robin C."/>
            <person name="Scherer S.E."/>
            <person name="Worley K.C."/>
            <person name="Wu Y.D."/>
        </authorList>
    </citation>
    <scope>NUCLEOTIDE SEQUENCE [LARGE SCALE GENOMIC DNA]</scope>
    <source>
        <strain evidence="8">Harm_GR_Male_#8</strain>
        <tissue evidence="8">Whole organism</tissue>
    </source>
</reference>
<keyword evidence="2 5" id="KW-0863">Zinc-finger</keyword>
<evidence type="ECO:0000256" key="4">
    <source>
        <dbReference type="ARBA" id="ARBA00023125"/>
    </source>
</evidence>
<accession>A0A2W1BR69</accession>
<keyword evidence="4 5" id="KW-0238">DNA-binding</keyword>
<evidence type="ECO:0000259" key="7">
    <source>
        <dbReference type="PROSITE" id="PS50950"/>
    </source>
</evidence>
<organism evidence="8 9">
    <name type="scientific">Helicoverpa armigera</name>
    <name type="common">Cotton bollworm</name>
    <name type="synonym">Heliothis armigera</name>
    <dbReference type="NCBI Taxonomy" id="29058"/>
    <lineage>
        <taxon>Eukaryota</taxon>
        <taxon>Metazoa</taxon>
        <taxon>Ecdysozoa</taxon>
        <taxon>Arthropoda</taxon>
        <taxon>Hexapoda</taxon>
        <taxon>Insecta</taxon>
        <taxon>Pterygota</taxon>
        <taxon>Neoptera</taxon>
        <taxon>Endopterygota</taxon>
        <taxon>Lepidoptera</taxon>
        <taxon>Glossata</taxon>
        <taxon>Ditrysia</taxon>
        <taxon>Noctuoidea</taxon>
        <taxon>Noctuidae</taxon>
        <taxon>Heliothinae</taxon>
        <taxon>Helicoverpa</taxon>
    </lineage>
</organism>
<keyword evidence="1" id="KW-0479">Metal-binding</keyword>
<dbReference type="InterPro" id="IPR038441">
    <property type="entry name" value="THAP_Znf_sf"/>
</dbReference>
<dbReference type="SMART" id="SM00980">
    <property type="entry name" value="THAP"/>
    <property type="match status" value="1"/>
</dbReference>
<evidence type="ECO:0000313" key="8">
    <source>
        <dbReference type="EMBL" id="PZC76144.1"/>
    </source>
</evidence>
<gene>
    <name evidence="8" type="primary">HaOG205115</name>
    <name evidence="8" type="ORF">B5X24_HaOG205115</name>
</gene>
<dbReference type="GO" id="GO:0003677">
    <property type="term" value="F:DNA binding"/>
    <property type="evidence" value="ECO:0007669"/>
    <property type="project" value="UniProtKB-UniRule"/>
</dbReference>
<dbReference type="EMBL" id="KZ149968">
    <property type="protein sequence ID" value="PZC76144.1"/>
    <property type="molecule type" value="Genomic_DNA"/>
</dbReference>
<evidence type="ECO:0000256" key="3">
    <source>
        <dbReference type="ARBA" id="ARBA00022833"/>
    </source>
</evidence>
<dbReference type="Proteomes" id="UP000249218">
    <property type="component" value="Unassembled WGS sequence"/>
</dbReference>
<name>A0A2W1BR69_HELAM</name>
<sequence length="201" mass="22846">MSKKCFVCKKEPGSENSLHKFPNNNIMKQKWITALGLPKTPFFKTTLICGNHFKPKDFFPNTGNRQRPRLLPNAVPSWSPLTPAPVNQKSMIILHPIVFIKKEAPTPFDNSKTGAIKESKPDLEFLKKSFKKSKPDMSFEEREHYVPGISESIPSEYIVPDLLGNVNIKQEPLEGNSDEDISNFSENSNVEDSSDCKRYVY</sequence>
<keyword evidence="3" id="KW-0862">Zinc</keyword>
<dbReference type="AlphaFoldDB" id="A0A2W1BR69"/>